<evidence type="ECO:0000313" key="1">
    <source>
        <dbReference type="EMBL" id="CAK5263152.1"/>
    </source>
</evidence>
<feature type="non-terminal residue" evidence="1">
    <location>
        <position position="82"/>
    </location>
</feature>
<keyword evidence="2" id="KW-1185">Reference proteome</keyword>
<name>A0AAD2GTR7_9AGAR</name>
<dbReference type="Proteomes" id="UP001295794">
    <property type="component" value="Unassembled WGS sequence"/>
</dbReference>
<comment type="caution">
    <text evidence="1">The sequence shown here is derived from an EMBL/GenBank/DDBJ whole genome shotgun (WGS) entry which is preliminary data.</text>
</comment>
<accession>A0AAD2GTR7</accession>
<protein>
    <submittedName>
        <fullName evidence="1">Uncharacterized protein</fullName>
    </submittedName>
</protein>
<reference evidence="1" key="1">
    <citation type="submission" date="2023-11" db="EMBL/GenBank/DDBJ databases">
        <authorList>
            <person name="De Vega J J."/>
            <person name="De Vega J J."/>
        </authorList>
    </citation>
    <scope>NUCLEOTIDE SEQUENCE</scope>
</reference>
<dbReference type="EMBL" id="CAVNYO010000035">
    <property type="protein sequence ID" value="CAK5263152.1"/>
    <property type="molecule type" value="Genomic_DNA"/>
</dbReference>
<evidence type="ECO:0000313" key="2">
    <source>
        <dbReference type="Proteomes" id="UP001295794"/>
    </source>
</evidence>
<dbReference type="AlphaFoldDB" id="A0AAD2GTR7"/>
<gene>
    <name evidence="1" type="ORF">MYCIT1_LOCUS2429</name>
</gene>
<sequence>MQHGLKLTGQARQQKRVLRIAGRRQWVERSRTKDGVQVGKVATKWGDAQGRDPIHAWLCIWMAAARSKSMDLVRRNASYLSP</sequence>
<proteinExistence type="predicted"/>
<organism evidence="1 2">
    <name type="scientific">Mycena citricolor</name>
    <dbReference type="NCBI Taxonomy" id="2018698"/>
    <lineage>
        <taxon>Eukaryota</taxon>
        <taxon>Fungi</taxon>
        <taxon>Dikarya</taxon>
        <taxon>Basidiomycota</taxon>
        <taxon>Agaricomycotina</taxon>
        <taxon>Agaricomycetes</taxon>
        <taxon>Agaricomycetidae</taxon>
        <taxon>Agaricales</taxon>
        <taxon>Marasmiineae</taxon>
        <taxon>Mycenaceae</taxon>
        <taxon>Mycena</taxon>
    </lineage>
</organism>